<dbReference type="Gene3D" id="2.130.10.10">
    <property type="entry name" value="YVTN repeat-like/Quinoprotein amine dehydrogenase"/>
    <property type="match status" value="1"/>
</dbReference>
<evidence type="ECO:0000256" key="1">
    <source>
        <dbReference type="SAM" id="SignalP"/>
    </source>
</evidence>
<organism evidence="3 4">
    <name type="scientific">Maribacter luteus</name>
    <dbReference type="NCBI Taxonomy" id="2594478"/>
    <lineage>
        <taxon>Bacteria</taxon>
        <taxon>Pseudomonadati</taxon>
        <taxon>Bacteroidota</taxon>
        <taxon>Flavobacteriia</taxon>
        <taxon>Flavobacteriales</taxon>
        <taxon>Flavobacteriaceae</taxon>
        <taxon>Maribacter</taxon>
    </lineage>
</organism>
<evidence type="ECO:0000259" key="2">
    <source>
        <dbReference type="Pfam" id="PF16130"/>
    </source>
</evidence>
<proteinExistence type="predicted"/>
<accession>A0A6I2MQ48</accession>
<sequence length="672" mass="74635">MTTKNTLYLFIFLLSILTASCSKNEFEEPQTEAVEPEEETTELQITQLVIPTDFDFATQQNITVTINDASPYVRYDLYAYNDTDEESEEVTFENEIGETVTGTEWQFDLLNRLVFSAVPYNGKIEKQIVLPTYYTKVYIRRKEQNKYSSEVVSVVNNRIDYTHVNSSGKTAKAGVTDYLYCVNGGGELFQVDPLDGSYTPLSTMPMGSYTAAIDQENKVLYSIGKSSPYPLMKYDIATEEWSTVNDLGYGGPRLAYNDEDRLLYFSDNSGILKIIDPIEGVTLSSWEITGLDNTGGGDLAFDPEGTIFMCTFSGLYELALTDDSYYSATRISADNLPFNPTSMTFDSNDELWLATSSSDSDLIIMDTQTGGWEYRYGVNATGSEPIGRAINDLATFRVFSEDDKLVDTDGDGIVDGDDEFPDDADKAFESYTPSKYGNGTLAFEDLWPFQGDYDFNDVAVNYKVIAVENAANEVVQVNFEITSKANGAGFTNAFGIEFENLSPSIIASVTGQVLNEGYIDLNANGTEADQENAVVIFYDNNYSVLKQDLVISIKFTEPIESGKLGTAPFNPFIIVDKDREVEVHLPYAKPTSLAKNSEVIEGNNKDTDKNYVTDTGLPWAINVVHDFKVPTEKTAVNKAYNHFDTWATSGGVDKADWYKDSAGYRNTSKLAD</sequence>
<feature type="domain" description="DUF4842" evidence="2">
    <location>
        <begin position="472"/>
        <end position="658"/>
    </location>
</feature>
<protein>
    <submittedName>
        <fullName evidence="3">LruC domain-containing protein</fullName>
    </submittedName>
</protein>
<dbReference type="InterPro" id="IPR032295">
    <property type="entry name" value="DUF4842"/>
</dbReference>
<feature type="signal peptide" evidence="1">
    <location>
        <begin position="1"/>
        <end position="24"/>
    </location>
</feature>
<keyword evidence="4" id="KW-1185">Reference proteome</keyword>
<dbReference type="EMBL" id="WKJH01000008">
    <property type="protein sequence ID" value="MRX64655.1"/>
    <property type="molecule type" value="Genomic_DNA"/>
</dbReference>
<dbReference type="InterPro" id="IPR031025">
    <property type="entry name" value="LruC_dom"/>
</dbReference>
<dbReference type="InterPro" id="IPR015943">
    <property type="entry name" value="WD40/YVTN_repeat-like_dom_sf"/>
</dbReference>
<dbReference type="OrthoDB" id="1204817at2"/>
<name>A0A6I2MQ48_9FLAO</name>
<dbReference type="AlphaFoldDB" id="A0A6I2MQ48"/>
<evidence type="ECO:0000313" key="3">
    <source>
        <dbReference type="EMBL" id="MRX64655.1"/>
    </source>
</evidence>
<dbReference type="PROSITE" id="PS51257">
    <property type="entry name" value="PROKAR_LIPOPROTEIN"/>
    <property type="match status" value="1"/>
</dbReference>
<comment type="caution">
    <text evidence="3">The sequence shown here is derived from an EMBL/GenBank/DDBJ whole genome shotgun (WGS) entry which is preliminary data.</text>
</comment>
<dbReference type="RefSeq" id="WP_154366749.1">
    <property type="nucleotide sequence ID" value="NZ_WKJH01000008.1"/>
</dbReference>
<dbReference type="Proteomes" id="UP000443153">
    <property type="component" value="Unassembled WGS sequence"/>
</dbReference>
<keyword evidence="1" id="KW-0732">Signal</keyword>
<reference evidence="3 4" key="1">
    <citation type="submission" date="2019-11" db="EMBL/GenBank/DDBJ databases">
        <title>Maribacter lutea sp. nov., a marine bacterium isolated from intertidal sand.</title>
        <authorList>
            <person name="Liu A."/>
        </authorList>
    </citation>
    <scope>NUCLEOTIDE SEQUENCE [LARGE SCALE GENOMIC DNA]</scope>
    <source>
        <strain evidence="3 4">RZ05</strain>
    </source>
</reference>
<dbReference type="Pfam" id="PF16130">
    <property type="entry name" value="DUF4842"/>
    <property type="match status" value="1"/>
</dbReference>
<feature type="chain" id="PRO_5026100064" evidence="1">
    <location>
        <begin position="25"/>
        <end position="672"/>
    </location>
</feature>
<evidence type="ECO:0000313" key="4">
    <source>
        <dbReference type="Proteomes" id="UP000443153"/>
    </source>
</evidence>
<dbReference type="SUPFAM" id="SSF63829">
    <property type="entry name" value="Calcium-dependent phosphotriesterase"/>
    <property type="match status" value="1"/>
</dbReference>
<dbReference type="NCBIfam" id="TIGR04456">
    <property type="entry name" value="LruC_dom"/>
    <property type="match status" value="1"/>
</dbReference>
<gene>
    <name evidence="3" type="ORF">GJ691_10780</name>
</gene>